<reference evidence="1 2" key="1">
    <citation type="journal article" date="2024" name="G3 (Bethesda)">
        <title>Genome assembly of Hibiscus sabdariffa L. provides insights into metabolisms of medicinal natural products.</title>
        <authorList>
            <person name="Kim T."/>
        </authorList>
    </citation>
    <scope>NUCLEOTIDE SEQUENCE [LARGE SCALE GENOMIC DNA]</scope>
    <source>
        <strain evidence="1">TK-2024</strain>
        <tissue evidence="1">Old leaves</tissue>
    </source>
</reference>
<organism evidence="1 2">
    <name type="scientific">Hibiscus sabdariffa</name>
    <name type="common">roselle</name>
    <dbReference type="NCBI Taxonomy" id="183260"/>
    <lineage>
        <taxon>Eukaryota</taxon>
        <taxon>Viridiplantae</taxon>
        <taxon>Streptophyta</taxon>
        <taxon>Embryophyta</taxon>
        <taxon>Tracheophyta</taxon>
        <taxon>Spermatophyta</taxon>
        <taxon>Magnoliopsida</taxon>
        <taxon>eudicotyledons</taxon>
        <taxon>Gunneridae</taxon>
        <taxon>Pentapetalae</taxon>
        <taxon>rosids</taxon>
        <taxon>malvids</taxon>
        <taxon>Malvales</taxon>
        <taxon>Malvaceae</taxon>
        <taxon>Malvoideae</taxon>
        <taxon>Hibiscus</taxon>
    </lineage>
</organism>
<accession>A0ABR1ZCW0</accession>
<evidence type="ECO:0000313" key="2">
    <source>
        <dbReference type="Proteomes" id="UP001472677"/>
    </source>
</evidence>
<dbReference type="EMBL" id="JBBPBM010002505">
    <property type="protein sequence ID" value="KAK8478127.1"/>
    <property type="molecule type" value="Genomic_DNA"/>
</dbReference>
<proteinExistence type="predicted"/>
<sequence>MSLSMAGPIFGNWQGYLLSSNLGWLGILSTSGLMLSTATANKVTGTRQRLGGNANGFSLFFLPRFRKRAQVNLPEREDCPSPHRALARSLWEAIIPGPRVRRQIVLSPL</sequence>
<gene>
    <name evidence="1" type="ORF">V6N12_057787</name>
</gene>
<protein>
    <submittedName>
        <fullName evidence="1">Uncharacterized protein</fullName>
    </submittedName>
</protein>
<keyword evidence="2" id="KW-1185">Reference proteome</keyword>
<comment type="caution">
    <text evidence="1">The sequence shown here is derived from an EMBL/GenBank/DDBJ whole genome shotgun (WGS) entry which is preliminary data.</text>
</comment>
<evidence type="ECO:0000313" key="1">
    <source>
        <dbReference type="EMBL" id="KAK8478127.1"/>
    </source>
</evidence>
<dbReference type="Proteomes" id="UP001472677">
    <property type="component" value="Unassembled WGS sequence"/>
</dbReference>
<name>A0ABR1ZCW0_9ROSI</name>